<gene>
    <name evidence="1" type="ORF">LG219_07920</name>
</gene>
<dbReference type="RefSeq" id="WP_226763972.1">
    <property type="nucleotide sequence ID" value="NZ_JAJAWG010000003.1"/>
</dbReference>
<dbReference type="EMBL" id="JAJAWG010000003">
    <property type="protein sequence ID" value="MCB5196207.1"/>
    <property type="molecule type" value="Genomic_DNA"/>
</dbReference>
<name>A0ABS8BKS7_9NEIS</name>
<comment type="caution">
    <text evidence="1">The sequence shown here is derived from an EMBL/GenBank/DDBJ whole genome shotgun (WGS) entry which is preliminary data.</text>
</comment>
<keyword evidence="2" id="KW-1185">Reference proteome</keyword>
<sequence length="85" mass="10092">MNENEKDQDIQSECYVLTNYINGRFQKHCESGPAVVWEKTGLKEWWLYGSKVSEVVFNQWLDKKNLNEKLNAMLGPRERKETKKI</sequence>
<reference evidence="1 2" key="1">
    <citation type="submission" date="2021-10" db="EMBL/GenBank/DDBJ databases">
        <authorList>
            <person name="Chen M."/>
        </authorList>
    </citation>
    <scope>NUCLEOTIDE SEQUENCE [LARGE SCALE GENOMIC DNA]</scope>
    <source>
        <strain evidence="1 2">H3-26</strain>
    </source>
</reference>
<dbReference type="Proteomes" id="UP001198034">
    <property type="component" value="Unassembled WGS sequence"/>
</dbReference>
<accession>A0ABS8BKS7</accession>
<protein>
    <submittedName>
        <fullName evidence="1">Uncharacterized protein</fullName>
    </submittedName>
</protein>
<organism evidence="1 2">
    <name type="scientific">Deefgea salmonis</name>
    <dbReference type="NCBI Taxonomy" id="2875502"/>
    <lineage>
        <taxon>Bacteria</taxon>
        <taxon>Pseudomonadati</taxon>
        <taxon>Pseudomonadota</taxon>
        <taxon>Betaproteobacteria</taxon>
        <taxon>Neisseriales</taxon>
        <taxon>Chitinibacteraceae</taxon>
        <taxon>Deefgea</taxon>
    </lineage>
</organism>
<evidence type="ECO:0000313" key="1">
    <source>
        <dbReference type="EMBL" id="MCB5196207.1"/>
    </source>
</evidence>
<proteinExistence type="predicted"/>
<evidence type="ECO:0000313" key="2">
    <source>
        <dbReference type="Proteomes" id="UP001198034"/>
    </source>
</evidence>